<feature type="domain" description="Muconolactone isomerase" evidence="1">
    <location>
        <begin position="3"/>
        <end position="88"/>
    </location>
</feature>
<reference evidence="2 3" key="1">
    <citation type="submission" date="2022-03" db="EMBL/GenBank/DDBJ databases">
        <title>Agromyces sp. isolated from the gut of P. brevitarsis seulensis larvae.</title>
        <authorList>
            <person name="Won M."/>
            <person name="Kwon S.-W."/>
        </authorList>
    </citation>
    <scope>NUCLEOTIDE SEQUENCE [LARGE SCALE GENOMIC DNA]</scope>
    <source>
        <strain evidence="2 3">KACC 16215</strain>
    </source>
</reference>
<dbReference type="SUPFAM" id="SSF54909">
    <property type="entry name" value="Dimeric alpha+beta barrel"/>
    <property type="match status" value="1"/>
</dbReference>
<evidence type="ECO:0000259" key="1">
    <source>
        <dbReference type="Pfam" id="PF02426"/>
    </source>
</evidence>
<organism evidence="2 3">
    <name type="scientific">Agromyces soli</name>
    <dbReference type="NCBI Taxonomy" id="659012"/>
    <lineage>
        <taxon>Bacteria</taxon>
        <taxon>Bacillati</taxon>
        <taxon>Actinomycetota</taxon>
        <taxon>Actinomycetes</taxon>
        <taxon>Micrococcales</taxon>
        <taxon>Microbacteriaceae</taxon>
        <taxon>Agromyces</taxon>
    </lineage>
</organism>
<dbReference type="InterPro" id="IPR026029">
    <property type="entry name" value="MLI_dom"/>
</dbReference>
<dbReference type="EMBL" id="CP094533">
    <property type="protein sequence ID" value="UOE27175.1"/>
    <property type="molecule type" value="Genomic_DNA"/>
</dbReference>
<sequence>MAEYLVRLTIGEEPPAELAAELRAAEAERAAALARDGALIRLWRPEGQAGNIGLWRAENVSRLREHLASLPLAPYLRTEVMPLEPHPYDPAGEVAA</sequence>
<gene>
    <name evidence="2" type="ORF">MTP13_05160</name>
</gene>
<dbReference type="InterPro" id="IPR011008">
    <property type="entry name" value="Dimeric_a/b-barrel"/>
</dbReference>
<dbReference type="RefSeq" id="WP_243570021.1">
    <property type="nucleotide sequence ID" value="NZ_BAAARD010000002.1"/>
</dbReference>
<accession>A0ABY4AVH7</accession>
<name>A0ABY4AVH7_9MICO</name>
<keyword evidence="3" id="KW-1185">Reference proteome</keyword>
<dbReference type="Gene3D" id="3.30.70.1060">
    <property type="entry name" value="Dimeric alpha+beta barrel"/>
    <property type="match status" value="1"/>
</dbReference>
<evidence type="ECO:0000313" key="3">
    <source>
        <dbReference type="Proteomes" id="UP000831304"/>
    </source>
</evidence>
<dbReference type="Pfam" id="PF02426">
    <property type="entry name" value="MIase"/>
    <property type="match status" value="1"/>
</dbReference>
<proteinExistence type="predicted"/>
<evidence type="ECO:0000313" key="2">
    <source>
        <dbReference type="EMBL" id="UOE27175.1"/>
    </source>
</evidence>
<dbReference type="Proteomes" id="UP000831304">
    <property type="component" value="Chromosome"/>
</dbReference>
<protein>
    <submittedName>
        <fullName evidence="2">Muconolactone Delta-isomerase family protein</fullName>
    </submittedName>
</protein>